<evidence type="ECO:0000313" key="5">
    <source>
        <dbReference type="EnsemblMetazoa" id="XP_019756701.1"/>
    </source>
</evidence>
<dbReference type="HOGENOM" id="CLU_060007_1_0_1"/>
<reference evidence="6 7" key="1">
    <citation type="journal article" date="2013" name="Genome Biol.">
        <title>Draft genome of the mountain pine beetle, Dendroctonus ponderosae Hopkins, a major forest pest.</title>
        <authorList>
            <person name="Keeling C.I."/>
            <person name="Yuen M.M."/>
            <person name="Liao N.Y."/>
            <person name="Docking T.R."/>
            <person name="Chan S.K."/>
            <person name="Taylor G.A."/>
            <person name="Palmquist D.L."/>
            <person name="Jackman S.D."/>
            <person name="Nguyen A."/>
            <person name="Li M."/>
            <person name="Henderson H."/>
            <person name="Janes J.K."/>
            <person name="Zhao Y."/>
            <person name="Pandoh P."/>
            <person name="Moore R."/>
            <person name="Sperling F.A."/>
            <person name="Huber D.P."/>
            <person name="Birol I."/>
            <person name="Jones S.J."/>
            <person name="Bohlmann J."/>
        </authorList>
    </citation>
    <scope>NUCLEOTIDE SEQUENCE</scope>
</reference>
<feature type="transmembrane region" description="Helical" evidence="1">
    <location>
        <begin position="196"/>
        <end position="224"/>
    </location>
</feature>
<accession>N6UF12</accession>
<evidence type="ECO:0000313" key="7">
    <source>
        <dbReference type="Proteomes" id="UP000030742"/>
    </source>
</evidence>
<keyword evidence="6" id="KW-1185">Reference proteome</keyword>
<evidence type="ECO:0000313" key="6">
    <source>
        <dbReference type="Proteomes" id="UP000019118"/>
    </source>
</evidence>
<feature type="chain" id="PRO_5010972057" evidence="2">
    <location>
        <begin position="20"/>
        <end position="289"/>
    </location>
</feature>
<dbReference type="OrthoDB" id="6630571at2759"/>
<dbReference type="EnsemblMetazoa" id="XM_019901142.1">
    <property type="protein sequence ID" value="XP_019756701.1"/>
    <property type="gene ID" value="LOC109535256"/>
</dbReference>
<feature type="signal peptide" evidence="2">
    <location>
        <begin position="1"/>
        <end position="19"/>
    </location>
</feature>
<keyword evidence="1" id="KW-0812">Transmembrane</keyword>
<organism evidence="3">
    <name type="scientific">Dendroctonus ponderosae</name>
    <name type="common">Mountain pine beetle</name>
    <dbReference type="NCBI Taxonomy" id="77166"/>
    <lineage>
        <taxon>Eukaryota</taxon>
        <taxon>Metazoa</taxon>
        <taxon>Ecdysozoa</taxon>
        <taxon>Arthropoda</taxon>
        <taxon>Hexapoda</taxon>
        <taxon>Insecta</taxon>
        <taxon>Pterygota</taxon>
        <taxon>Neoptera</taxon>
        <taxon>Endopterygota</taxon>
        <taxon>Coleoptera</taxon>
        <taxon>Polyphaga</taxon>
        <taxon>Cucujiformia</taxon>
        <taxon>Curculionidae</taxon>
        <taxon>Scolytinae</taxon>
        <taxon>Dendroctonus</taxon>
    </lineage>
</organism>
<dbReference type="OMA" id="NNMGPLI"/>
<keyword evidence="1" id="KW-0472">Membrane</keyword>
<dbReference type="Pfam" id="PF07898">
    <property type="entry name" value="DUF1676"/>
    <property type="match status" value="1"/>
</dbReference>
<evidence type="ECO:0000313" key="3">
    <source>
        <dbReference type="EMBL" id="ENN79216.1"/>
    </source>
</evidence>
<gene>
    <name evidence="5" type="primary">109535256</name>
    <name evidence="4" type="ORF">D910_03715</name>
    <name evidence="3" type="ORF">YQE_04400</name>
</gene>
<dbReference type="EMBL" id="KB740735">
    <property type="protein sequence ID" value="ENN79216.1"/>
    <property type="molecule type" value="Genomic_DNA"/>
</dbReference>
<dbReference type="KEGG" id="dpa:109535256"/>
<evidence type="ECO:0000256" key="1">
    <source>
        <dbReference type="SAM" id="Phobius"/>
    </source>
</evidence>
<name>N6UF12_DENPD</name>
<dbReference type="AlphaFoldDB" id="N6UF12"/>
<dbReference type="EMBL" id="KB631809">
    <property type="protein sequence ID" value="ERL86307.1"/>
    <property type="molecule type" value="Genomic_DNA"/>
</dbReference>
<keyword evidence="1" id="KW-1133">Transmembrane helix</keyword>
<dbReference type="Proteomes" id="UP000019118">
    <property type="component" value="Unassembled WGS sequence"/>
</dbReference>
<dbReference type="GO" id="GO:0016020">
    <property type="term" value="C:membrane"/>
    <property type="evidence" value="ECO:0007669"/>
    <property type="project" value="TreeGrafter"/>
</dbReference>
<sequence length="289" mass="31204">MKWAVLCAVFAVSFAVIAAGPVVDEHQTAHVNSVHSNEPTIEESLLKKLNSKCANHDISSCMMLKLVTYFNRMLKKSQIELGDVEITQSSTEAPTVETSRSLKDVEKMSEEAQLSQVIGDKLYNFVRTRSMKWHVTDGADVVISGGSDKDGGLNLGFSLRPVEGATEEGRKKKDQGGNMNAIIAAVVMKIGLLKALAFKALVILVGKALLVSKLALVLAAIIGLKKLLSQEKHVTYEVVAQPHHDHHDHHEHHVSGGGHDSYGGGGGWGRTFDAKNAQNLAYSAHVPAN</sequence>
<feature type="non-terminal residue" evidence="3">
    <location>
        <position position="1"/>
    </location>
</feature>
<reference evidence="5" key="2">
    <citation type="submission" date="2024-08" db="UniProtKB">
        <authorList>
            <consortium name="EnsemblMetazoa"/>
        </authorList>
    </citation>
    <scope>IDENTIFICATION</scope>
</reference>
<dbReference type="PANTHER" id="PTHR21879:SF3">
    <property type="entry name" value="FI03378P"/>
    <property type="match status" value="1"/>
</dbReference>
<dbReference type="Proteomes" id="UP000030742">
    <property type="component" value="Unassembled WGS sequence"/>
</dbReference>
<keyword evidence="2" id="KW-0732">Signal</keyword>
<proteinExistence type="predicted"/>
<evidence type="ECO:0000256" key="2">
    <source>
        <dbReference type="SAM" id="SignalP"/>
    </source>
</evidence>
<dbReference type="PANTHER" id="PTHR21879">
    <property type="entry name" value="FI03362P-RELATED-RELATED"/>
    <property type="match status" value="1"/>
</dbReference>
<dbReference type="InterPro" id="IPR012464">
    <property type="entry name" value="DUF1676"/>
</dbReference>
<protein>
    <submittedName>
        <fullName evidence="3 5">Uncharacterized protein</fullName>
    </submittedName>
</protein>
<evidence type="ECO:0000313" key="4">
    <source>
        <dbReference type="EMBL" id="ERL86307.1"/>
    </source>
</evidence>